<sequence>MPASQSPSTSTSTFQRQLECDPSVENLTQEESLPQYVENEKSLESCTQSPRSSQSTGSKIKSAVWSFVKGDVYKHHPARVQEKYFNSIMEAQKSVDQTQSPRSSS</sequence>
<feature type="compositionally biased region" description="Polar residues" evidence="1">
    <location>
        <begin position="44"/>
        <end position="59"/>
    </location>
</feature>
<reference evidence="2 3" key="1">
    <citation type="journal article" date="2013" name="PLoS ONE">
        <title>Genomic and secretomic analyses reveal unique features of the lignocellulolytic enzyme system of Penicillium decumbens.</title>
        <authorList>
            <person name="Liu G."/>
            <person name="Zhang L."/>
            <person name="Wei X."/>
            <person name="Zou G."/>
            <person name="Qin Y."/>
            <person name="Ma L."/>
            <person name="Li J."/>
            <person name="Zheng H."/>
            <person name="Wang S."/>
            <person name="Wang C."/>
            <person name="Xun L."/>
            <person name="Zhao G.-P."/>
            <person name="Zhou Z."/>
            <person name="Qu Y."/>
        </authorList>
    </citation>
    <scope>NUCLEOTIDE SEQUENCE [LARGE SCALE GENOMIC DNA]</scope>
    <source>
        <strain evidence="3">114-2 / CGMCC 5302</strain>
    </source>
</reference>
<gene>
    <name evidence="2" type="ORF">PDE_01791</name>
</gene>
<evidence type="ECO:0000313" key="3">
    <source>
        <dbReference type="Proteomes" id="UP000019376"/>
    </source>
</evidence>
<name>S7ZDW2_PENO1</name>
<organism evidence="2 3">
    <name type="scientific">Penicillium oxalicum (strain 114-2 / CGMCC 5302)</name>
    <name type="common">Penicillium decumbens</name>
    <dbReference type="NCBI Taxonomy" id="933388"/>
    <lineage>
        <taxon>Eukaryota</taxon>
        <taxon>Fungi</taxon>
        <taxon>Dikarya</taxon>
        <taxon>Ascomycota</taxon>
        <taxon>Pezizomycotina</taxon>
        <taxon>Eurotiomycetes</taxon>
        <taxon>Eurotiomycetidae</taxon>
        <taxon>Eurotiales</taxon>
        <taxon>Aspergillaceae</taxon>
        <taxon>Penicillium</taxon>
    </lineage>
</organism>
<accession>S7ZDW2</accession>
<feature type="region of interest" description="Disordered" evidence="1">
    <location>
        <begin position="24"/>
        <end position="60"/>
    </location>
</feature>
<evidence type="ECO:0000256" key="1">
    <source>
        <dbReference type="SAM" id="MobiDB-lite"/>
    </source>
</evidence>
<protein>
    <submittedName>
        <fullName evidence="2">Uncharacterized protein</fullName>
    </submittedName>
</protein>
<keyword evidence="3" id="KW-1185">Reference proteome</keyword>
<dbReference type="HOGENOM" id="CLU_2237518_0_0_1"/>
<evidence type="ECO:0000313" key="2">
    <source>
        <dbReference type="EMBL" id="EPS26851.1"/>
    </source>
</evidence>
<dbReference type="EMBL" id="KB644409">
    <property type="protein sequence ID" value="EPS26851.1"/>
    <property type="molecule type" value="Genomic_DNA"/>
</dbReference>
<dbReference type="OrthoDB" id="4368465at2759"/>
<dbReference type="AlphaFoldDB" id="S7ZDW2"/>
<dbReference type="Proteomes" id="UP000019376">
    <property type="component" value="Unassembled WGS sequence"/>
</dbReference>
<proteinExistence type="predicted"/>